<organism evidence="2 3">
    <name type="scientific">Zingiber officinale</name>
    <name type="common">Ginger</name>
    <name type="synonym">Amomum zingiber</name>
    <dbReference type="NCBI Taxonomy" id="94328"/>
    <lineage>
        <taxon>Eukaryota</taxon>
        <taxon>Viridiplantae</taxon>
        <taxon>Streptophyta</taxon>
        <taxon>Embryophyta</taxon>
        <taxon>Tracheophyta</taxon>
        <taxon>Spermatophyta</taxon>
        <taxon>Magnoliopsida</taxon>
        <taxon>Liliopsida</taxon>
        <taxon>Zingiberales</taxon>
        <taxon>Zingiberaceae</taxon>
        <taxon>Zingiber</taxon>
    </lineage>
</organism>
<evidence type="ECO:0000313" key="3">
    <source>
        <dbReference type="Proteomes" id="UP000734854"/>
    </source>
</evidence>
<sequence>MRVLVPTGDMTAVRRTTQFFLNSFEERLVAQRKEREMATAELGFKKQLSKEERFEKKKQRLAAIAGSLVNLATMLHFNCLRMPATAAYILCAFFGLQVLVGVLKIKKLDQQERLITGTA</sequence>
<proteinExistence type="predicted"/>
<keyword evidence="1" id="KW-0812">Transmembrane</keyword>
<comment type="caution">
    <text evidence="2">The sequence shown here is derived from an EMBL/GenBank/DDBJ whole genome shotgun (WGS) entry which is preliminary data.</text>
</comment>
<reference evidence="2 3" key="1">
    <citation type="submission" date="2020-08" db="EMBL/GenBank/DDBJ databases">
        <title>Plant Genome Project.</title>
        <authorList>
            <person name="Zhang R.-G."/>
        </authorList>
    </citation>
    <scope>NUCLEOTIDE SEQUENCE [LARGE SCALE GENOMIC DNA]</scope>
    <source>
        <tissue evidence="2">Rhizome</tissue>
    </source>
</reference>
<name>A0A8J5H6K6_ZINOF</name>
<dbReference type="EMBL" id="JACMSC010000005">
    <property type="protein sequence ID" value="KAG6521765.1"/>
    <property type="molecule type" value="Genomic_DNA"/>
</dbReference>
<dbReference type="Proteomes" id="UP000734854">
    <property type="component" value="Unassembled WGS sequence"/>
</dbReference>
<evidence type="ECO:0000256" key="1">
    <source>
        <dbReference type="SAM" id="Phobius"/>
    </source>
</evidence>
<keyword evidence="1" id="KW-1133">Transmembrane helix</keyword>
<gene>
    <name evidence="2" type="ORF">ZIOFF_018891</name>
</gene>
<protein>
    <submittedName>
        <fullName evidence="2">Uncharacterized protein</fullName>
    </submittedName>
</protein>
<keyword evidence="1" id="KW-0472">Membrane</keyword>
<dbReference type="AlphaFoldDB" id="A0A8J5H6K6"/>
<evidence type="ECO:0000313" key="2">
    <source>
        <dbReference type="EMBL" id="KAG6521765.1"/>
    </source>
</evidence>
<accession>A0A8J5H6K6</accession>
<feature type="transmembrane region" description="Helical" evidence="1">
    <location>
        <begin position="84"/>
        <end position="103"/>
    </location>
</feature>
<keyword evidence="3" id="KW-1185">Reference proteome</keyword>